<dbReference type="PANTHER" id="PTHR34093">
    <property type="entry name" value="CHLORIDE CHANNEL CLIC-LIKE PROTEIN 1"/>
    <property type="match status" value="1"/>
</dbReference>
<feature type="transmembrane region" description="Helical" evidence="7">
    <location>
        <begin position="220"/>
        <end position="237"/>
    </location>
</feature>
<sequence length="365" mass="41565">MYIFPLLLTTVTLLGGSALVKADIDAGKTPPMEEWVNPGDMINYDTDSKVREREARHQIGRVGISVKTDCGSLQAELLQCEQDLKKMPSSCPSCAEKTAANASPSQPCDTPYFKKLARTILGHIEDYGSYEVTVTASKDDSSTLEKFVSSDKGNVQDVSEVIIGILTNFKSHEDCCSKCDISILSYLTGEAILLSVAVILVICAVVIFEMRTNLSWRSQLWLVLLVSFIVSIPWEWYRLYRKAFASKQAQMARANEIPKGCLPDHELHPWESFKLWFSSSFTFSDDICTRYQETLLVDPFWEVSPSKVSSFVFYSVQQLCFAGSYFERGCRIKCMQQYQKVLWFTILQRDLKEWHERPWTCVCKF</sequence>
<comment type="subcellular location">
    <subcellularLocation>
        <location evidence="1">Membrane</location>
        <topology evidence="1">Multi-pass membrane protein</topology>
    </subcellularLocation>
</comment>
<keyword evidence="10" id="KW-1185">Reference proteome</keyword>
<feature type="signal peptide" evidence="8">
    <location>
        <begin position="1"/>
        <end position="22"/>
    </location>
</feature>
<evidence type="ECO:0000256" key="5">
    <source>
        <dbReference type="ARBA" id="ARBA00022989"/>
    </source>
</evidence>
<feature type="transmembrane region" description="Helical" evidence="7">
    <location>
        <begin position="183"/>
        <end position="208"/>
    </location>
</feature>
<evidence type="ECO:0000256" key="3">
    <source>
        <dbReference type="ARBA" id="ARBA00015571"/>
    </source>
</evidence>
<keyword evidence="6 7" id="KW-0472">Membrane</keyword>
<evidence type="ECO:0000256" key="1">
    <source>
        <dbReference type="ARBA" id="ARBA00004141"/>
    </source>
</evidence>
<dbReference type="InterPro" id="IPR009231">
    <property type="entry name" value="Chloride_chnl_CLIC-like"/>
</dbReference>
<evidence type="ECO:0000313" key="10">
    <source>
        <dbReference type="Proteomes" id="UP001159427"/>
    </source>
</evidence>
<comment type="similarity">
    <text evidence="2">Belongs to the chloride channel MCLC family.</text>
</comment>
<dbReference type="Pfam" id="PF05934">
    <property type="entry name" value="MCLC"/>
    <property type="match status" value="1"/>
</dbReference>
<keyword evidence="8" id="KW-0732">Signal</keyword>
<feature type="chain" id="PRO_5046891030" description="Chloride channel CLIC-like protein 1" evidence="8">
    <location>
        <begin position="23"/>
        <end position="365"/>
    </location>
</feature>
<keyword evidence="4 7" id="KW-0812">Transmembrane</keyword>
<name>A0ABN8QLR6_9CNID</name>
<evidence type="ECO:0000256" key="8">
    <source>
        <dbReference type="SAM" id="SignalP"/>
    </source>
</evidence>
<proteinExistence type="inferred from homology"/>
<comment type="caution">
    <text evidence="9">The sequence shown here is derived from an EMBL/GenBank/DDBJ whole genome shotgun (WGS) entry which is preliminary data.</text>
</comment>
<evidence type="ECO:0000256" key="7">
    <source>
        <dbReference type="SAM" id="Phobius"/>
    </source>
</evidence>
<evidence type="ECO:0000256" key="4">
    <source>
        <dbReference type="ARBA" id="ARBA00022692"/>
    </source>
</evidence>
<keyword evidence="5 7" id="KW-1133">Transmembrane helix</keyword>
<reference evidence="9 10" key="1">
    <citation type="submission" date="2022-05" db="EMBL/GenBank/DDBJ databases">
        <authorList>
            <consortium name="Genoscope - CEA"/>
            <person name="William W."/>
        </authorList>
    </citation>
    <scope>NUCLEOTIDE SEQUENCE [LARGE SCALE GENOMIC DNA]</scope>
</reference>
<evidence type="ECO:0000256" key="6">
    <source>
        <dbReference type="ARBA" id="ARBA00023136"/>
    </source>
</evidence>
<evidence type="ECO:0000313" key="9">
    <source>
        <dbReference type="EMBL" id="CAH3166543.1"/>
    </source>
</evidence>
<dbReference type="Proteomes" id="UP001159427">
    <property type="component" value="Unassembled WGS sequence"/>
</dbReference>
<organism evidence="9 10">
    <name type="scientific">Porites evermanni</name>
    <dbReference type="NCBI Taxonomy" id="104178"/>
    <lineage>
        <taxon>Eukaryota</taxon>
        <taxon>Metazoa</taxon>
        <taxon>Cnidaria</taxon>
        <taxon>Anthozoa</taxon>
        <taxon>Hexacorallia</taxon>
        <taxon>Scleractinia</taxon>
        <taxon>Fungiina</taxon>
        <taxon>Poritidae</taxon>
        <taxon>Porites</taxon>
    </lineage>
</organism>
<accession>A0ABN8QLR6</accession>
<evidence type="ECO:0000256" key="2">
    <source>
        <dbReference type="ARBA" id="ARBA00005944"/>
    </source>
</evidence>
<gene>
    <name evidence="9" type="ORF">PEVE_00005725</name>
</gene>
<dbReference type="EMBL" id="CALNXI010001365">
    <property type="protein sequence ID" value="CAH3166543.1"/>
    <property type="molecule type" value="Genomic_DNA"/>
</dbReference>
<dbReference type="PANTHER" id="PTHR34093:SF1">
    <property type="entry name" value="CHLORIDE CHANNEL CLIC-LIKE PROTEIN 1"/>
    <property type="match status" value="1"/>
</dbReference>
<protein>
    <recommendedName>
        <fullName evidence="3">Chloride channel CLIC-like protein 1</fullName>
    </recommendedName>
</protein>